<keyword evidence="5 8" id="KW-0812">Transmembrane</keyword>
<dbReference type="PATRIC" id="fig|1300347.3.peg.557"/>
<feature type="transmembrane region" description="Helical" evidence="8">
    <location>
        <begin position="81"/>
        <end position="98"/>
    </location>
</feature>
<evidence type="ECO:0000256" key="4">
    <source>
        <dbReference type="ARBA" id="ARBA00022475"/>
    </source>
</evidence>
<sequence length="247" mass="24995">MHLLDDPVWVVALVSAGIFVVAGAAQAVSGFGLALAAVPLLTWVVGPEQAVAVAVVVGVVVTARGWAQHRSEVDPARVRRLTGWAVLGLPLGLVAVTLMSTRALAVLIAVTVLLLVVALASGVRLPAGRPAERVAGAVSGALLTSTAMNGPPLVLVLDGAGLEKRSFRATLQAVFCLHDVMAMAAFAVLGLLTTTVLVASGGGVVGVLVGWWLGDLVFEQLSPTTFRRLVLGGLVVASLAALAGALA</sequence>
<feature type="transmembrane region" description="Helical" evidence="8">
    <location>
        <begin position="226"/>
        <end position="246"/>
    </location>
</feature>
<evidence type="ECO:0000256" key="7">
    <source>
        <dbReference type="ARBA" id="ARBA00023136"/>
    </source>
</evidence>
<dbReference type="InterPro" id="IPR052017">
    <property type="entry name" value="TSUP"/>
</dbReference>
<keyword evidence="4 8" id="KW-1003">Cell membrane</keyword>
<dbReference type="KEGG" id="ndk:I601_0555"/>
<keyword evidence="10" id="KW-1185">Reference proteome</keyword>
<proteinExistence type="inferred from homology"/>
<evidence type="ECO:0000256" key="3">
    <source>
        <dbReference type="ARBA" id="ARBA00022448"/>
    </source>
</evidence>
<reference evidence="9 10" key="1">
    <citation type="submission" date="2016-03" db="EMBL/GenBank/DDBJ databases">
        <title>Complete genome sequence of a soil Actinobacterium, Nocardioides dokdonensis FR1436.</title>
        <authorList>
            <person name="Kwon S.-K."/>
            <person name="Kim K."/>
            <person name="Kim J.F."/>
        </authorList>
    </citation>
    <scope>NUCLEOTIDE SEQUENCE [LARGE SCALE GENOMIC DNA]</scope>
    <source>
        <strain evidence="9 10">FR1436</strain>
    </source>
</reference>
<keyword evidence="6 8" id="KW-1133">Transmembrane helix</keyword>
<feature type="transmembrane region" description="Helical" evidence="8">
    <location>
        <begin position="7"/>
        <end position="28"/>
    </location>
</feature>
<feature type="transmembrane region" description="Helical" evidence="8">
    <location>
        <begin position="104"/>
        <end position="123"/>
    </location>
</feature>
<dbReference type="InterPro" id="IPR002781">
    <property type="entry name" value="TM_pro_TauE-like"/>
</dbReference>
<keyword evidence="7 8" id="KW-0472">Membrane</keyword>
<dbReference type="PANTHER" id="PTHR30269:SF37">
    <property type="entry name" value="MEMBRANE TRANSPORTER PROTEIN"/>
    <property type="match status" value="1"/>
</dbReference>
<evidence type="ECO:0000256" key="2">
    <source>
        <dbReference type="ARBA" id="ARBA00009142"/>
    </source>
</evidence>
<organism evidence="9 10">
    <name type="scientific">Nocardioides dokdonensis FR1436</name>
    <dbReference type="NCBI Taxonomy" id="1300347"/>
    <lineage>
        <taxon>Bacteria</taxon>
        <taxon>Bacillati</taxon>
        <taxon>Actinomycetota</taxon>
        <taxon>Actinomycetes</taxon>
        <taxon>Propionibacteriales</taxon>
        <taxon>Nocardioidaceae</taxon>
        <taxon>Nocardioides</taxon>
    </lineage>
</organism>
<evidence type="ECO:0000256" key="6">
    <source>
        <dbReference type="ARBA" id="ARBA00022989"/>
    </source>
</evidence>
<dbReference type="PANTHER" id="PTHR30269">
    <property type="entry name" value="TRANSMEMBRANE PROTEIN YFCA"/>
    <property type="match status" value="1"/>
</dbReference>
<dbReference type="EMBL" id="CP015079">
    <property type="protein sequence ID" value="ANH37007.1"/>
    <property type="molecule type" value="Genomic_DNA"/>
</dbReference>
<feature type="transmembrane region" description="Helical" evidence="8">
    <location>
        <begin position="196"/>
        <end position="214"/>
    </location>
</feature>
<keyword evidence="3" id="KW-0813">Transport</keyword>
<dbReference type="GO" id="GO:0005886">
    <property type="term" value="C:plasma membrane"/>
    <property type="evidence" value="ECO:0007669"/>
    <property type="project" value="UniProtKB-SubCell"/>
</dbReference>
<evidence type="ECO:0000313" key="9">
    <source>
        <dbReference type="EMBL" id="ANH37007.1"/>
    </source>
</evidence>
<comment type="similarity">
    <text evidence="2 8">Belongs to the 4-toluene sulfonate uptake permease (TSUP) (TC 2.A.102) family.</text>
</comment>
<accession>A0A1A9GFE2</accession>
<name>A0A1A9GFE2_9ACTN</name>
<dbReference type="Pfam" id="PF01925">
    <property type="entry name" value="TauE"/>
    <property type="match status" value="1"/>
</dbReference>
<gene>
    <name evidence="9" type="ORF">I601_0555</name>
</gene>
<protein>
    <recommendedName>
        <fullName evidence="8">Probable membrane transporter protein</fullName>
    </recommendedName>
</protein>
<dbReference type="OrthoDB" id="4223106at2"/>
<dbReference type="Proteomes" id="UP000077868">
    <property type="component" value="Chromosome"/>
</dbReference>
<evidence type="ECO:0000256" key="8">
    <source>
        <dbReference type="RuleBase" id="RU363041"/>
    </source>
</evidence>
<dbReference type="RefSeq" id="WP_068106128.1">
    <property type="nucleotide sequence ID" value="NZ_CP015079.1"/>
</dbReference>
<dbReference type="AlphaFoldDB" id="A0A1A9GFE2"/>
<feature type="transmembrane region" description="Helical" evidence="8">
    <location>
        <begin position="40"/>
        <end position="61"/>
    </location>
</feature>
<evidence type="ECO:0000313" key="10">
    <source>
        <dbReference type="Proteomes" id="UP000077868"/>
    </source>
</evidence>
<comment type="subcellular location">
    <subcellularLocation>
        <location evidence="1 8">Cell membrane</location>
        <topology evidence="1 8">Multi-pass membrane protein</topology>
    </subcellularLocation>
</comment>
<evidence type="ECO:0000256" key="1">
    <source>
        <dbReference type="ARBA" id="ARBA00004651"/>
    </source>
</evidence>
<evidence type="ECO:0000256" key="5">
    <source>
        <dbReference type="ARBA" id="ARBA00022692"/>
    </source>
</evidence>
<dbReference type="STRING" id="1300347.I601_0555"/>